<reference evidence="1" key="1">
    <citation type="submission" date="2020-10" db="EMBL/GenBank/DDBJ databases">
        <title>CRESS DNA virus dark matter in the feces of wild birds.</title>
        <authorList>
            <person name="Yang S."/>
            <person name="Zhang W."/>
        </authorList>
    </citation>
    <scope>NUCLEOTIDE SEQUENCE</scope>
    <source>
        <strain evidence="1">Phe68cir4</strain>
    </source>
</reference>
<accession>A0A8A4XD74</accession>
<dbReference type="EMBL" id="MW182875">
    <property type="protein sequence ID" value="QTE03560.1"/>
    <property type="molecule type" value="Genomic_DNA"/>
</dbReference>
<evidence type="ECO:0000313" key="1">
    <source>
        <dbReference type="EMBL" id="QTE03560.1"/>
    </source>
</evidence>
<protein>
    <submittedName>
        <fullName evidence="1">Putative capsid protein</fullName>
    </submittedName>
</protein>
<proteinExistence type="predicted"/>
<name>A0A8A4XD74_9VIRU</name>
<sequence length="270" mass="29895">MGKRKQRHPRQTFYSSAERAANPTDLHSWFRFKRHKTHHTMGDTSMSKGGEGNERDDGNADRAFMIPGVDGRLQFGFPKKIITILRYSEVQVQASTLGGISTYIYRMNGAFDPDLTGAGHQPMYWDSYTPIYQNYRVRGARIVVEWSPADSIDGNVHGPWEVGIAGSISSSSLGTTGSTRAEMNDAVSDIMSKDNGHNVLSLTFSPESNLGRPAGDDTVGALVTTIPNQQYFAHVWMRDIPGQASPSILYHKVMIEYNVEFFGLNIPTGS</sequence>
<organism evidence="1">
    <name type="scientific">Syrmaticus reevesii CRESS-DNA-virus sp</name>
    <dbReference type="NCBI Taxonomy" id="2815059"/>
    <lineage>
        <taxon>Viruses</taxon>
        <taxon>Monodnaviria</taxon>
        <taxon>Shotokuvirae</taxon>
        <taxon>Cressdnaviricota</taxon>
    </lineage>
</organism>